<protein>
    <submittedName>
        <fullName evidence="2">Uncharacterized protein</fullName>
    </submittedName>
</protein>
<evidence type="ECO:0000313" key="3">
    <source>
        <dbReference type="Proteomes" id="UP001589867"/>
    </source>
</evidence>
<name>A0ABV6LUW9_9ACTN</name>
<evidence type="ECO:0000313" key="2">
    <source>
        <dbReference type="EMBL" id="MFC0526112.1"/>
    </source>
</evidence>
<sequence>MRYEAQPNFYLAWDGGWLPLQWDGWSWLPSAVHVAGDGKVTAGQGHGWRRSPHRTGSCRTGGPGGDELAPAHRAPTGSPDQLAYQYGQVAAVWW</sequence>
<gene>
    <name evidence="2" type="ORF">ACFFIA_00330</name>
</gene>
<proteinExistence type="predicted"/>
<reference evidence="2 3" key="1">
    <citation type="submission" date="2024-09" db="EMBL/GenBank/DDBJ databases">
        <authorList>
            <person name="Sun Q."/>
            <person name="Mori K."/>
        </authorList>
    </citation>
    <scope>NUCLEOTIDE SEQUENCE [LARGE SCALE GENOMIC DNA]</scope>
    <source>
        <strain evidence="2 3">TBRC 3947</strain>
    </source>
</reference>
<comment type="caution">
    <text evidence="2">The sequence shown here is derived from an EMBL/GenBank/DDBJ whole genome shotgun (WGS) entry which is preliminary data.</text>
</comment>
<evidence type="ECO:0000256" key="1">
    <source>
        <dbReference type="SAM" id="MobiDB-lite"/>
    </source>
</evidence>
<dbReference type="RefSeq" id="WP_377243456.1">
    <property type="nucleotide sequence ID" value="NZ_JBHLUH010000002.1"/>
</dbReference>
<feature type="region of interest" description="Disordered" evidence="1">
    <location>
        <begin position="42"/>
        <end position="80"/>
    </location>
</feature>
<accession>A0ABV6LUW9</accession>
<dbReference type="Proteomes" id="UP001589867">
    <property type="component" value="Unassembled WGS sequence"/>
</dbReference>
<dbReference type="EMBL" id="JBHLUH010000002">
    <property type="protein sequence ID" value="MFC0526112.1"/>
    <property type="molecule type" value="Genomic_DNA"/>
</dbReference>
<keyword evidence="3" id="KW-1185">Reference proteome</keyword>
<organism evidence="2 3">
    <name type="scientific">Phytohabitans kaempferiae</name>
    <dbReference type="NCBI Taxonomy" id="1620943"/>
    <lineage>
        <taxon>Bacteria</taxon>
        <taxon>Bacillati</taxon>
        <taxon>Actinomycetota</taxon>
        <taxon>Actinomycetes</taxon>
        <taxon>Micromonosporales</taxon>
        <taxon>Micromonosporaceae</taxon>
    </lineage>
</organism>